<evidence type="ECO:0000313" key="5">
    <source>
        <dbReference type="EMBL" id="ABA48978.1"/>
    </source>
</evidence>
<evidence type="ECO:0000313" key="6">
    <source>
        <dbReference type="Proteomes" id="UP000002700"/>
    </source>
</evidence>
<evidence type="ECO:0000259" key="4">
    <source>
        <dbReference type="Pfam" id="PF04355"/>
    </source>
</evidence>
<protein>
    <submittedName>
        <fullName evidence="5">Putative lipoprotein</fullName>
    </submittedName>
</protein>
<dbReference type="AlphaFoldDB" id="Q3JQB5"/>
<keyword evidence="2" id="KW-0472">Membrane</keyword>
<evidence type="ECO:0000256" key="3">
    <source>
        <dbReference type="SAM" id="MobiDB-lite"/>
    </source>
</evidence>
<dbReference type="EnsemblBacteria" id="ABA48978">
    <property type="protein sequence ID" value="ABA48978"/>
    <property type="gene ID" value="BURPS1710b_2854"/>
</dbReference>
<reference evidence="5 6" key="1">
    <citation type="submission" date="2005-09" db="EMBL/GenBank/DDBJ databases">
        <authorList>
            <person name="Woods D.E."/>
            <person name="Nierman W.C."/>
        </authorList>
    </citation>
    <scope>NUCLEOTIDE SEQUENCE [LARGE SCALE GENOMIC DNA]</scope>
    <source>
        <strain evidence="5 6">1710b</strain>
    </source>
</reference>
<sequence length="269" mass="29727">MRGPHGGSREAVGRAPFCYGAVRHGSRCTTQSLPHDSSPRHALRSTHRASGAAPRAAFSACHGRGAVCLRACSMPRAKPRRFPMTMFRFRILPAAMLGAALALAGCDDRQSEQTVQRFKDFFNAIKPAPLFLKGLTPGVTTEAEIRGQMGRPETERVYTDGSKRLEYPRGPMGNETYMVDIDASGRFVAATQVLTAANFAKIRPGMTQDEVRRLLGKPTEVARYPLKPETVWSWRWLEDGVNQDAFFNVHFGPDGLVYTTSRSDILKGR</sequence>
<proteinExistence type="predicted"/>
<evidence type="ECO:0000256" key="2">
    <source>
        <dbReference type="ARBA" id="ARBA00023136"/>
    </source>
</evidence>
<dbReference type="HOGENOM" id="CLU_090266_0_0_4"/>
<dbReference type="EMBL" id="CP000124">
    <property type="protein sequence ID" value="ABA48978.1"/>
    <property type="molecule type" value="Genomic_DNA"/>
</dbReference>
<dbReference type="KEGG" id="bpm:BURPS1710b_2854"/>
<keyword evidence="5" id="KW-0449">Lipoprotein</keyword>
<gene>
    <name evidence="5" type="ordered locus">BURPS1710b_2854</name>
</gene>
<dbReference type="Proteomes" id="UP000002700">
    <property type="component" value="Chromosome I"/>
</dbReference>
<dbReference type="InterPro" id="IPR037873">
    <property type="entry name" value="BamE-like"/>
</dbReference>
<evidence type="ECO:0000256" key="1">
    <source>
        <dbReference type="ARBA" id="ARBA00022729"/>
    </source>
</evidence>
<feature type="domain" description="Outer membrane protein assembly factor BamE" evidence="4">
    <location>
        <begin position="193"/>
        <end position="221"/>
    </location>
</feature>
<dbReference type="GO" id="GO:0019867">
    <property type="term" value="C:outer membrane"/>
    <property type="evidence" value="ECO:0007669"/>
    <property type="project" value="InterPro"/>
</dbReference>
<feature type="region of interest" description="Disordered" evidence="3">
    <location>
        <begin position="29"/>
        <end position="50"/>
    </location>
</feature>
<dbReference type="Pfam" id="PF04355">
    <property type="entry name" value="BamE"/>
    <property type="match status" value="1"/>
</dbReference>
<dbReference type="InterPro" id="IPR007450">
    <property type="entry name" value="BamE_dom"/>
</dbReference>
<keyword evidence="1" id="KW-0732">Signal</keyword>
<name>Q3JQB5_BURP1</name>
<accession>Q3JQB5</accession>
<organism evidence="5 6">
    <name type="scientific">Burkholderia pseudomallei (strain 1710b)</name>
    <dbReference type="NCBI Taxonomy" id="320372"/>
    <lineage>
        <taxon>Bacteria</taxon>
        <taxon>Pseudomonadati</taxon>
        <taxon>Pseudomonadota</taxon>
        <taxon>Betaproteobacteria</taxon>
        <taxon>Burkholderiales</taxon>
        <taxon>Burkholderiaceae</taxon>
        <taxon>Burkholderia</taxon>
        <taxon>pseudomallei group</taxon>
    </lineage>
</organism>
<dbReference type="Gene3D" id="3.30.1450.10">
    <property type="match status" value="1"/>
</dbReference>